<keyword evidence="1" id="KW-1133">Transmembrane helix</keyword>
<reference evidence="2" key="1">
    <citation type="submission" date="2023-03" db="EMBL/GenBank/DDBJ databases">
        <authorList>
            <person name="Pearce D."/>
        </authorList>
    </citation>
    <scope>NUCLEOTIDE SEQUENCE</scope>
    <source>
        <strain evidence="2">Mc</strain>
    </source>
</reference>
<evidence type="ECO:0000256" key="1">
    <source>
        <dbReference type="SAM" id="Phobius"/>
    </source>
</evidence>
<feature type="transmembrane region" description="Helical" evidence="1">
    <location>
        <begin position="12"/>
        <end position="30"/>
    </location>
</feature>
<dbReference type="AlphaFoldDB" id="A0AA35Y184"/>
<dbReference type="EMBL" id="OX458332">
    <property type="protein sequence ID" value="CAI8836578.1"/>
    <property type="molecule type" value="Genomic_DNA"/>
</dbReference>
<gene>
    <name evidence="2" type="ORF">MCNOR_2233</name>
</gene>
<keyword evidence="1" id="KW-0472">Membrane</keyword>
<evidence type="ECO:0000313" key="3">
    <source>
        <dbReference type="Proteomes" id="UP001158598"/>
    </source>
</evidence>
<organism evidence="2 3">
    <name type="scientific">Methylococcus capsulatus</name>
    <dbReference type="NCBI Taxonomy" id="414"/>
    <lineage>
        <taxon>Bacteria</taxon>
        <taxon>Pseudomonadati</taxon>
        <taxon>Pseudomonadota</taxon>
        <taxon>Gammaproteobacteria</taxon>
        <taxon>Methylococcales</taxon>
        <taxon>Methylococcaceae</taxon>
        <taxon>Methylococcus</taxon>
    </lineage>
</organism>
<keyword evidence="1" id="KW-0812">Transmembrane</keyword>
<name>A0AA35Y184_METCP</name>
<proteinExistence type="predicted"/>
<protein>
    <submittedName>
        <fullName evidence="2">Uncharacterized protein</fullName>
    </submittedName>
</protein>
<sequence>MRDPRKPEAPALAHESALPFLSVMVIMVLLKDALICAIPSEISLLTLFTGRPVVAIVLPYLYFLIGRRGPFRVRALVRVRCPRTGKPRLCLMPR</sequence>
<dbReference type="Proteomes" id="UP001158598">
    <property type="component" value="Chromosome"/>
</dbReference>
<accession>A0AA35Y184</accession>
<feature type="transmembrane region" description="Helical" evidence="1">
    <location>
        <begin position="42"/>
        <end position="65"/>
    </location>
</feature>
<evidence type="ECO:0000313" key="2">
    <source>
        <dbReference type="EMBL" id="CAI8836578.1"/>
    </source>
</evidence>